<dbReference type="Proteomes" id="UP000005959">
    <property type="component" value="Unassembled WGS sequence"/>
</dbReference>
<reference evidence="2 3" key="1">
    <citation type="submission" date="2011-08" db="EMBL/GenBank/DDBJ databases">
        <authorList>
            <person name="Weinstock G."/>
            <person name="Sodergren E."/>
            <person name="Clifton S."/>
            <person name="Fulton L."/>
            <person name="Fulton B."/>
            <person name="Courtney L."/>
            <person name="Fronick C."/>
            <person name="Harrison M."/>
            <person name="Strong C."/>
            <person name="Farmer C."/>
            <person name="Delahaunty K."/>
            <person name="Markovic C."/>
            <person name="Hall O."/>
            <person name="Minx P."/>
            <person name="Tomlinson C."/>
            <person name="Mitreva M."/>
            <person name="Hou S."/>
            <person name="Chen J."/>
            <person name="Wollam A."/>
            <person name="Pepin K.H."/>
            <person name="Johnson M."/>
            <person name="Bhonagiri V."/>
            <person name="Zhang X."/>
            <person name="Suruliraj S."/>
            <person name="Warren W."/>
            <person name="Chinwalla A."/>
            <person name="Mardis E.R."/>
            <person name="Wilson R.K."/>
        </authorList>
    </citation>
    <scope>NUCLEOTIDE SEQUENCE [LARGE SCALE GENOMIC DNA]</scope>
    <source>
        <strain evidence="2 3">ATCC 51873</strain>
    </source>
</reference>
<sequence length="136" mass="15054">MDFGLVITSIQSAIDSVSAVQSNAVLRERLAFIYEQMDVLQKAHAATEKELAEANIKIAELSKEVAANRAKDEFIFHRTAAFRKEPSGGYVRAVYCPNCFKQVGSDFGDMPYHCASCGWLAEFGGRELSRVMESLP</sequence>
<accession>G9Y737</accession>
<name>G9Y737_HAFAL</name>
<evidence type="ECO:0000256" key="1">
    <source>
        <dbReference type="SAM" id="Coils"/>
    </source>
</evidence>
<protein>
    <submittedName>
        <fullName evidence="2">Uncharacterized protein</fullName>
    </submittedName>
</protein>
<proteinExistence type="predicted"/>
<keyword evidence="1" id="KW-0175">Coiled coil</keyword>
<feature type="coiled-coil region" evidence="1">
    <location>
        <begin position="37"/>
        <end position="71"/>
    </location>
</feature>
<gene>
    <name evidence="2" type="ORF">HMPREF0454_02388</name>
</gene>
<organism evidence="2 3">
    <name type="scientific">Hafnia alvei ATCC 51873</name>
    <dbReference type="NCBI Taxonomy" id="1002364"/>
    <lineage>
        <taxon>Bacteria</taxon>
        <taxon>Pseudomonadati</taxon>
        <taxon>Pseudomonadota</taxon>
        <taxon>Gammaproteobacteria</taxon>
        <taxon>Enterobacterales</taxon>
        <taxon>Hafniaceae</taxon>
        <taxon>Hafnia</taxon>
    </lineage>
</organism>
<evidence type="ECO:0000313" key="3">
    <source>
        <dbReference type="Proteomes" id="UP000005959"/>
    </source>
</evidence>
<dbReference type="RefSeq" id="WP_004092535.1">
    <property type="nucleotide sequence ID" value="NZ_JH417524.1"/>
</dbReference>
<dbReference type="EMBL" id="AGCI01000055">
    <property type="protein sequence ID" value="EHM42381.1"/>
    <property type="molecule type" value="Genomic_DNA"/>
</dbReference>
<evidence type="ECO:0000313" key="2">
    <source>
        <dbReference type="EMBL" id="EHM42381.1"/>
    </source>
</evidence>
<dbReference type="HOGENOM" id="CLU_1872541_0_0_6"/>
<dbReference type="AlphaFoldDB" id="G9Y737"/>
<comment type="caution">
    <text evidence="2">The sequence shown here is derived from an EMBL/GenBank/DDBJ whole genome shotgun (WGS) entry which is preliminary data.</text>
</comment>